<protein>
    <submittedName>
        <fullName evidence="2">Pyridoxamine 5'-phosphate oxidase</fullName>
    </submittedName>
</protein>
<evidence type="ECO:0000313" key="2">
    <source>
        <dbReference type="EMBL" id="SDD23146.1"/>
    </source>
</evidence>
<gene>
    <name evidence="2" type="ORF">SAMN04489747_0504</name>
</gene>
<organism evidence="2 3">
    <name type="scientific">Auraticoccus monumenti</name>
    <dbReference type="NCBI Taxonomy" id="675864"/>
    <lineage>
        <taxon>Bacteria</taxon>
        <taxon>Bacillati</taxon>
        <taxon>Actinomycetota</taxon>
        <taxon>Actinomycetes</taxon>
        <taxon>Propionibacteriales</taxon>
        <taxon>Propionibacteriaceae</taxon>
        <taxon>Auraticoccus</taxon>
    </lineage>
</organism>
<dbReference type="Proteomes" id="UP000198546">
    <property type="component" value="Chromosome i"/>
</dbReference>
<dbReference type="InterPro" id="IPR012349">
    <property type="entry name" value="Split_barrel_FMN-bd"/>
</dbReference>
<dbReference type="SUPFAM" id="SSF50475">
    <property type="entry name" value="FMN-binding split barrel"/>
    <property type="match status" value="1"/>
</dbReference>
<sequence length="147" mass="16419">MVELTPRSREQRKADVLHRLERDVDCWVATAGAGPHLVPLSLDWVDERVVLATGAGTVTARNLLAGGRARLALGATRDVVSVEAELERHLPAEEAGEALLDRYARRTGWRPGAGDLVLWLRPLRVRAWREVDEISGRTLMRDGRWLV</sequence>
<proteinExistence type="predicted"/>
<feature type="domain" description="Pyridoxamine 5'-phosphate oxidase N-terminal" evidence="1">
    <location>
        <begin position="26"/>
        <end position="128"/>
    </location>
</feature>
<dbReference type="Gene3D" id="2.30.110.10">
    <property type="entry name" value="Electron Transport, Fmn-binding Protein, Chain A"/>
    <property type="match status" value="1"/>
</dbReference>
<dbReference type="Pfam" id="PF01243">
    <property type="entry name" value="PNPOx_N"/>
    <property type="match status" value="1"/>
</dbReference>
<reference evidence="2 3" key="1">
    <citation type="submission" date="2016-10" db="EMBL/GenBank/DDBJ databases">
        <authorList>
            <person name="de Groot N.N."/>
        </authorList>
    </citation>
    <scope>NUCLEOTIDE SEQUENCE [LARGE SCALE GENOMIC DNA]</scope>
    <source>
        <strain evidence="2 3">MON 2.2</strain>
    </source>
</reference>
<evidence type="ECO:0000259" key="1">
    <source>
        <dbReference type="Pfam" id="PF01243"/>
    </source>
</evidence>
<dbReference type="STRING" id="675864.SAMN04489747_0504"/>
<dbReference type="RefSeq" id="WP_090590329.1">
    <property type="nucleotide sequence ID" value="NZ_LT629688.1"/>
</dbReference>
<dbReference type="OrthoDB" id="3627463at2"/>
<dbReference type="AlphaFoldDB" id="A0A1G6T3N7"/>
<dbReference type="EMBL" id="LT629688">
    <property type="protein sequence ID" value="SDD23146.1"/>
    <property type="molecule type" value="Genomic_DNA"/>
</dbReference>
<name>A0A1G6T3N7_9ACTN</name>
<keyword evidence="3" id="KW-1185">Reference proteome</keyword>
<accession>A0A1G6T3N7</accession>
<dbReference type="InterPro" id="IPR011576">
    <property type="entry name" value="Pyridox_Oxase_N"/>
</dbReference>
<evidence type="ECO:0000313" key="3">
    <source>
        <dbReference type="Proteomes" id="UP000198546"/>
    </source>
</evidence>